<gene>
    <name evidence="2" type="ORF">JL106_03985</name>
</gene>
<reference evidence="2" key="1">
    <citation type="submission" date="2021-01" db="EMBL/GenBank/DDBJ databases">
        <title>YIM 132084 draft genome.</title>
        <authorList>
            <person name="An D."/>
        </authorList>
    </citation>
    <scope>NUCLEOTIDE SEQUENCE</scope>
    <source>
        <strain evidence="2">YIM 132084</strain>
    </source>
</reference>
<dbReference type="InterPro" id="IPR037401">
    <property type="entry name" value="SnoaL-like"/>
</dbReference>
<keyword evidence="3" id="KW-1185">Reference proteome</keyword>
<dbReference type="AlphaFoldDB" id="A0A938YE02"/>
<sequence>MHGASQDRAQAFADAVVRLESSGDLGTFVDLFADDAELVRPETGQQLAGRDGARDYWQQYLAQFRVIRSEFSRVAEGDGLGVLEWQSTGRLAGGGDISYRGVSLVDFASDGRVSRFATYFDTAKFATAV</sequence>
<comment type="caution">
    <text evidence="2">The sequence shown here is derived from an EMBL/GenBank/DDBJ whole genome shotgun (WGS) entry which is preliminary data.</text>
</comment>
<dbReference type="Proteomes" id="UP000663792">
    <property type="component" value="Unassembled WGS sequence"/>
</dbReference>
<feature type="domain" description="SnoaL-like" evidence="1">
    <location>
        <begin position="17"/>
        <end position="115"/>
    </location>
</feature>
<evidence type="ECO:0000259" key="1">
    <source>
        <dbReference type="Pfam" id="PF12680"/>
    </source>
</evidence>
<organism evidence="2 3">
    <name type="scientific">Nakamurella leprariae</name>
    <dbReference type="NCBI Taxonomy" id="2803911"/>
    <lineage>
        <taxon>Bacteria</taxon>
        <taxon>Bacillati</taxon>
        <taxon>Actinomycetota</taxon>
        <taxon>Actinomycetes</taxon>
        <taxon>Nakamurellales</taxon>
        <taxon>Nakamurellaceae</taxon>
        <taxon>Nakamurella</taxon>
    </lineage>
</organism>
<proteinExistence type="predicted"/>
<dbReference type="SUPFAM" id="SSF54427">
    <property type="entry name" value="NTF2-like"/>
    <property type="match status" value="1"/>
</dbReference>
<dbReference type="EMBL" id="JAERWK010000005">
    <property type="protein sequence ID" value="MBM9466439.1"/>
    <property type="molecule type" value="Genomic_DNA"/>
</dbReference>
<evidence type="ECO:0000313" key="2">
    <source>
        <dbReference type="EMBL" id="MBM9466439.1"/>
    </source>
</evidence>
<dbReference type="InterPro" id="IPR032710">
    <property type="entry name" value="NTF2-like_dom_sf"/>
</dbReference>
<dbReference type="Gene3D" id="3.10.450.50">
    <property type="match status" value="1"/>
</dbReference>
<evidence type="ECO:0000313" key="3">
    <source>
        <dbReference type="Proteomes" id="UP000663792"/>
    </source>
</evidence>
<name>A0A938YE02_9ACTN</name>
<protein>
    <submittedName>
        <fullName evidence="2">Nuclear transport factor 2 family protein</fullName>
    </submittedName>
</protein>
<accession>A0A938YE02</accession>
<dbReference type="RefSeq" id="WP_205259371.1">
    <property type="nucleotide sequence ID" value="NZ_JAERWK010000005.1"/>
</dbReference>
<dbReference type="Pfam" id="PF12680">
    <property type="entry name" value="SnoaL_2"/>
    <property type="match status" value="1"/>
</dbReference>